<evidence type="ECO:0000313" key="3">
    <source>
        <dbReference type="Proteomes" id="UP000601041"/>
    </source>
</evidence>
<sequence>MMSRRTFAFSLASFALGAGGGGAGQNSVSRSSSKITLSATVNLGIEAGQALGTLLQVRGSGSMDVISALGVPQFYNHYVRNNPRMLHSFAKKGDQSDFVVTELGTARNDNPRYHVFVLDGVLIDGTNRQYYDEGSNTWVNLPTPWNGTTFAAGEQINYAHWIGSGLFVSTDKGIYYDGVKIVGYSGPTYKPSNGSALFHNGLLFTSWDDGYIRVYSWTPGGAVGSPISSFALMPSHFLRAFGILNGAVYAISGYGRAIKYDAVANSWAYVSQPESVNEFYCLMQWFDELRLGDYPNGDQWHLTASSVTRIPDFPPEEAGAGPNVREIQAMTMYGGDMVLPLFPWGVVHRHDTINNAWHYQRLYTAPPIDMSNGPYIDTFGGNTDWRQRLPCAGIWKDGAFTVGSNTPGNLQAPDYESVPNRDEYGKVWKLVRPHAVSGELSWKTVPTTFTMEISAAGIVTKQDGVTISTVAGFTPSQLEGTDPLTVEFGNGIYGQFPGSIVSTSIQQE</sequence>
<protein>
    <submittedName>
        <fullName evidence="2">Uncharacterized protein</fullName>
    </submittedName>
</protein>
<comment type="caution">
    <text evidence="2">The sequence shown here is derived from an EMBL/GenBank/DDBJ whole genome shotgun (WGS) entry which is preliminary data.</text>
</comment>
<name>A0ABN7JZK6_9HYPH</name>
<evidence type="ECO:0000313" key="2">
    <source>
        <dbReference type="EMBL" id="CAD7055517.1"/>
    </source>
</evidence>
<dbReference type="Proteomes" id="UP000601041">
    <property type="component" value="Unassembled WGS sequence"/>
</dbReference>
<gene>
    <name evidence="2" type="ORF">RHAB21_00732</name>
</gene>
<accession>A0ABN7JZK6</accession>
<dbReference type="EMBL" id="CABFWE030000016">
    <property type="protein sequence ID" value="CAD7055517.1"/>
    <property type="molecule type" value="Genomic_DNA"/>
</dbReference>
<organism evidence="2 3">
    <name type="scientific">Pseudorhizobium halotolerans</name>
    <dbReference type="NCBI Taxonomy" id="1233081"/>
    <lineage>
        <taxon>Bacteria</taxon>
        <taxon>Pseudomonadati</taxon>
        <taxon>Pseudomonadota</taxon>
        <taxon>Alphaproteobacteria</taxon>
        <taxon>Hyphomicrobiales</taxon>
        <taxon>Rhizobiaceae</taxon>
        <taxon>Rhizobium/Agrobacterium group</taxon>
        <taxon>Pseudorhizobium</taxon>
    </lineage>
</organism>
<proteinExistence type="predicted"/>
<reference evidence="2 3" key="1">
    <citation type="submission" date="2020-11" db="EMBL/GenBank/DDBJ databases">
        <authorList>
            <person name="Lassalle F."/>
        </authorList>
    </citation>
    <scope>NUCLEOTIDE SEQUENCE [LARGE SCALE GENOMIC DNA]</scope>
    <source>
        <strain evidence="2 3">AB21</strain>
    </source>
</reference>
<feature type="chain" id="PRO_5045273768" evidence="1">
    <location>
        <begin position="18"/>
        <end position="508"/>
    </location>
</feature>
<evidence type="ECO:0000256" key="1">
    <source>
        <dbReference type="SAM" id="SignalP"/>
    </source>
</evidence>
<keyword evidence="3" id="KW-1185">Reference proteome</keyword>
<keyword evidence="1" id="KW-0732">Signal</keyword>
<feature type="signal peptide" evidence="1">
    <location>
        <begin position="1"/>
        <end position="17"/>
    </location>
</feature>